<comment type="caution">
    <text evidence="5">The sequence shown here is derived from an EMBL/GenBank/DDBJ whole genome shotgun (WGS) entry which is preliminary data.</text>
</comment>
<protein>
    <recommendedName>
        <fullName evidence="7">Transcription termination factor MTEF18, mitochondrial</fullName>
    </recommendedName>
</protein>
<reference evidence="5" key="2">
    <citation type="submission" date="2023-04" db="EMBL/GenBank/DDBJ databases">
        <authorList>
            <person name="Bruccoleri R.E."/>
            <person name="Oakeley E.J."/>
            <person name="Faust A.-M."/>
            <person name="Dessus-Babus S."/>
            <person name="Altorfer M."/>
            <person name="Burckhardt D."/>
            <person name="Oertli M."/>
            <person name="Naumann U."/>
            <person name="Petersen F."/>
            <person name="Wong J."/>
        </authorList>
    </citation>
    <scope>NUCLEOTIDE SEQUENCE</scope>
    <source>
        <strain evidence="5">GSM-AAB239-AS_SAM_17_03QT</strain>
        <tissue evidence="5">Leaf</tissue>
    </source>
</reference>
<keyword evidence="3" id="KW-0809">Transit peptide</keyword>
<evidence type="ECO:0000256" key="2">
    <source>
        <dbReference type="ARBA" id="ARBA00022472"/>
    </source>
</evidence>
<dbReference type="SMART" id="SM00733">
    <property type="entry name" value="Mterf"/>
    <property type="match status" value="4"/>
</dbReference>
<comment type="similarity">
    <text evidence="1">Belongs to the mTERF family.</text>
</comment>
<dbReference type="InterPro" id="IPR038538">
    <property type="entry name" value="MTERF_sf"/>
</dbReference>
<evidence type="ECO:0000256" key="4">
    <source>
        <dbReference type="SAM" id="SignalP"/>
    </source>
</evidence>
<gene>
    <name evidence="5" type="ORF">M6B38_196865</name>
</gene>
<accession>A0AAX6ECF2</accession>
<keyword evidence="2" id="KW-0804">Transcription</keyword>
<sequence length="595" mass="66742">MRGSSSRHHHHHHNHLLLPLLRLLSTGTTATPSLPKLKNICYRHRSRALKEARSALTEYLHSTRSLPFSFSDHIASNSPYSLSLLLSQVPSLSSSPPSLFPRLLRTHLSYRPVNEFDFLLESIGLSPTPPSPLGPFLSDHPLLLSSLSDLLRFGFPWTRLGLLYPSLHHAASSAILPKLHSFEALGFARLSVIALSLCFPSLLLLLPRHDATHRLLLRDLKAALVDHGLADSVVSDDVDAHLDVCRKIKLFYDLGSEVGTMGEVMGRNKKVFLQAEEGLIERRLKYFLNLGMGKAEVGRFLLANAELLLELDLDSPRFVMPEYLLRVGMGEADAAELVKKCPYAMGVNVLGNLPGTLRAMDVHGWFLERVVGDGGVRFLSAEFVSSSLSSAGDEAEDEYSAGVERLRAVRKQKHYYLDPKLEFLLGIGFGKNKTTSRIAGLINSTKDQLQERFDCLLEMGIEYPMLCRMINASPKLLNNCPESLHKKVNYLCNVLGYPLEYLNKFPSFLCFDLENRTKPRYRIINWLKEKGLLQKPFAPATVLANSEKRFITQLFSIHPAAPKQWLECFSSRYDSNGCQRNLFAHRPLGSSETES</sequence>
<keyword evidence="6" id="KW-1185">Reference proteome</keyword>
<evidence type="ECO:0000256" key="1">
    <source>
        <dbReference type="ARBA" id="ARBA00007692"/>
    </source>
</evidence>
<keyword evidence="2" id="KW-0806">Transcription termination</keyword>
<name>A0AAX6ECF2_IRIPA</name>
<dbReference type="EMBL" id="JANAVB010037819">
    <property type="protein sequence ID" value="KAJ6801600.1"/>
    <property type="molecule type" value="Genomic_DNA"/>
</dbReference>
<dbReference type="Gene3D" id="1.25.70.10">
    <property type="entry name" value="Transcription termination factor 3, mitochondrial"/>
    <property type="match status" value="2"/>
</dbReference>
<evidence type="ECO:0000313" key="6">
    <source>
        <dbReference type="Proteomes" id="UP001140949"/>
    </source>
</evidence>
<evidence type="ECO:0000256" key="3">
    <source>
        <dbReference type="ARBA" id="ARBA00022946"/>
    </source>
</evidence>
<organism evidence="5 6">
    <name type="scientific">Iris pallida</name>
    <name type="common">Sweet iris</name>
    <dbReference type="NCBI Taxonomy" id="29817"/>
    <lineage>
        <taxon>Eukaryota</taxon>
        <taxon>Viridiplantae</taxon>
        <taxon>Streptophyta</taxon>
        <taxon>Embryophyta</taxon>
        <taxon>Tracheophyta</taxon>
        <taxon>Spermatophyta</taxon>
        <taxon>Magnoliopsida</taxon>
        <taxon>Liliopsida</taxon>
        <taxon>Asparagales</taxon>
        <taxon>Iridaceae</taxon>
        <taxon>Iridoideae</taxon>
        <taxon>Irideae</taxon>
        <taxon>Iris</taxon>
    </lineage>
</organism>
<dbReference type="GO" id="GO:0006353">
    <property type="term" value="P:DNA-templated transcription termination"/>
    <property type="evidence" value="ECO:0007669"/>
    <property type="project" value="UniProtKB-KW"/>
</dbReference>
<dbReference type="GO" id="GO:0003676">
    <property type="term" value="F:nucleic acid binding"/>
    <property type="evidence" value="ECO:0007669"/>
    <property type="project" value="InterPro"/>
</dbReference>
<reference evidence="5" key="1">
    <citation type="journal article" date="2023" name="GigaByte">
        <title>Genome assembly of the bearded iris, Iris pallida Lam.</title>
        <authorList>
            <person name="Bruccoleri R.E."/>
            <person name="Oakeley E.J."/>
            <person name="Faust A.M.E."/>
            <person name="Altorfer M."/>
            <person name="Dessus-Babus S."/>
            <person name="Burckhardt D."/>
            <person name="Oertli M."/>
            <person name="Naumann U."/>
            <person name="Petersen F."/>
            <person name="Wong J."/>
        </authorList>
    </citation>
    <scope>NUCLEOTIDE SEQUENCE</scope>
    <source>
        <strain evidence="5">GSM-AAB239-AS_SAM_17_03QT</strain>
    </source>
</reference>
<dbReference type="PANTHER" id="PTHR13068">
    <property type="entry name" value="CGI-12 PROTEIN-RELATED"/>
    <property type="match status" value="1"/>
</dbReference>
<proteinExistence type="inferred from homology"/>
<evidence type="ECO:0008006" key="7">
    <source>
        <dbReference type="Google" id="ProtNLM"/>
    </source>
</evidence>
<dbReference type="AlphaFoldDB" id="A0AAX6ECF2"/>
<evidence type="ECO:0000313" key="5">
    <source>
        <dbReference type="EMBL" id="KAJ6801600.1"/>
    </source>
</evidence>
<dbReference type="Pfam" id="PF02536">
    <property type="entry name" value="mTERF"/>
    <property type="match status" value="1"/>
</dbReference>
<dbReference type="PANTHER" id="PTHR13068:SF113">
    <property type="entry name" value="TRANSCRIPTION TERMINATION FACTOR MTEF18, MITOCHONDRIAL"/>
    <property type="match status" value="1"/>
</dbReference>
<feature type="chain" id="PRO_5043847828" description="Transcription termination factor MTEF18, mitochondrial" evidence="4">
    <location>
        <begin position="31"/>
        <end position="595"/>
    </location>
</feature>
<feature type="signal peptide" evidence="4">
    <location>
        <begin position="1"/>
        <end position="30"/>
    </location>
</feature>
<dbReference type="Proteomes" id="UP001140949">
    <property type="component" value="Unassembled WGS sequence"/>
</dbReference>
<dbReference type="InterPro" id="IPR003690">
    <property type="entry name" value="MTERF"/>
</dbReference>
<keyword evidence="2" id="KW-0805">Transcription regulation</keyword>
<keyword evidence="4" id="KW-0732">Signal</keyword>